<evidence type="ECO:0000256" key="2">
    <source>
        <dbReference type="ARBA" id="ARBA00022801"/>
    </source>
</evidence>
<dbReference type="PANTHER" id="PTHR48081">
    <property type="entry name" value="AB HYDROLASE SUPERFAMILY PROTEIN C4A8.06C"/>
    <property type="match status" value="1"/>
</dbReference>
<reference evidence="5" key="1">
    <citation type="submission" date="2020-10" db="EMBL/GenBank/DDBJ databases">
        <title>Phylogeny of dyella-like bacteria.</title>
        <authorList>
            <person name="Fu J."/>
        </authorList>
    </citation>
    <scope>NUCLEOTIDE SEQUENCE</scope>
    <source>
        <strain evidence="5">DHOC52</strain>
    </source>
</reference>
<dbReference type="SUPFAM" id="SSF53474">
    <property type="entry name" value="alpha/beta-Hydrolases"/>
    <property type="match status" value="1"/>
</dbReference>
<dbReference type="RefSeq" id="WP_204680861.1">
    <property type="nucleotide sequence ID" value="NZ_BSNR01000010.1"/>
</dbReference>
<sequence>MRVSHLAYVLTALLLSATVSAQTTAPGFNADGSVTSPAVTVPYSSLASPEARAFFPKMLAAGSKAPPITAPIEQSRSFYDRMNSDRAARMEKLYPVKIHSETIAGVRTDVVLPAQAIAPENRDRVLINLHGGAFLWGAHSGGLVESIPIASIGRIKVISVDYRQGPEYTFPAASDDVEAVYKALLKQYKPANIGIYGCSAGGILTAESVARIIHDQLPVPGAIGTFCGSVMDVEGDSAYIAPLLNGQGVPAHLLTFASLPYFHGANPKDPLVQPGMSPSLLAKFPPTLLITGTRDMTMSSVIDSQQRLDQAGVQTELHVWEGMWHSFFSDPELPESKDAYRVIVQFFLRHLGH</sequence>
<keyword evidence="6" id="KW-1185">Reference proteome</keyword>
<evidence type="ECO:0000256" key="1">
    <source>
        <dbReference type="ARBA" id="ARBA00010515"/>
    </source>
</evidence>
<feature type="signal peptide" evidence="3">
    <location>
        <begin position="1"/>
        <end position="21"/>
    </location>
</feature>
<dbReference type="Gene3D" id="3.40.50.1820">
    <property type="entry name" value="alpha/beta hydrolase"/>
    <property type="match status" value="1"/>
</dbReference>
<gene>
    <name evidence="5" type="ORF">ISP19_08070</name>
</gene>
<dbReference type="EMBL" id="JADIKE010000032">
    <property type="protein sequence ID" value="MBM7125337.1"/>
    <property type="molecule type" value="Genomic_DNA"/>
</dbReference>
<proteinExistence type="inferred from homology"/>
<dbReference type="InterPro" id="IPR050300">
    <property type="entry name" value="GDXG_lipolytic_enzyme"/>
</dbReference>
<dbReference type="Proteomes" id="UP001430149">
    <property type="component" value="Unassembled WGS sequence"/>
</dbReference>
<comment type="caution">
    <text evidence="5">The sequence shown here is derived from an EMBL/GenBank/DDBJ whole genome shotgun (WGS) entry which is preliminary data.</text>
</comment>
<evidence type="ECO:0000256" key="3">
    <source>
        <dbReference type="SAM" id="SignalP"/>
    </source>
</evidence>
<dbReference type="PANTHER" id="PTHR48081:SF30">
    <property type="entry name" value="ACETYL-HYDROLASE LIPR-RELATED"/>
    <property type="match status" value="1"/>
</dbReference>
<name>A0ABS2K3P4_9GAMM</name>
<organism evidence="5 6">
    <name type="scientific">Dyella flava</name>
    <dbReference type="NCBI Taxonomy" id="1920170"/>
    <lineage>
        <taxon>Bacteria</taxon>
        <taxon>Pseudomonadati</taxon>
        <taxon>Pseudomonadota</taxon>
        <taxon>Gammaproteobacteria</taxon>
        <taxon>Lysobacterales</taxon>
        <taxon>Rhodanobacteraceae</taxon>
        <taxon>Dyella</taxon>
    </lineage>
</organism>
<dbReference type="GO" id="GO:0016787">
    <property type="term" value="F:hydrolase activity"/>
    <property type="evidence" value="ECO:0007669"/>
    <property type="project" value="UniProtKB-KW"/>
</dbReference>
<feature type="chain" id="PRO_5046738115" evidence="3">
    <location>
        <begin position="22"/>
        <end position="353"/>
    </location>
</feature>
<evidence type="ECO:0000259" key="4">
    <source>
        <dbReference type="Pfam" id="PF07859"/>
    </source>
</evidence>
<keyword evidence="2 5" id="KW-0378">Hydrolase</keyword>
<evidence type="ECO:0000313" key="6">
    <source>
        <dbReference type="Proteomes" id="UP001430149"/>
    </source>
</evidence>
<dbReference type="Pfam" id="PF07859">
    <property type="entry name" value="Abhydrolase_3"/>
    <property type="match status" value="1"/>
</dbReference>
<evidence type="ECO:0000313" key="5">
    <source>
        <dbReference type="EMBL" id="MBM7125337.1"/>
    </source>
</evidence>
<protein>
    <submittedName>
        <fullName evidence="5">Alpha/beta hydrolase</fullName>
    </submittedName>
</protein>
<dbReference type="InterPro" id="IPR013094">
    <property type="entry name" value="AB_hydrolase_3"/>
</dbReference>
<dbReference type="InterPro" id="IPR029058">
    <property type="entry name" value="AB_hydrolase_fold"/>
</dbReference>
<feature type="domain" description="Alpha/beta hydrolase fold-3" evidence="4">
    <location>
        <begin position="126"/>
        <end position="328"/>
    </location>
</feature>
<accession>A0ABS2K3P4</accession>
<comment type="similarity">
    <text evidence="1">Belongs to the 'GDXG' lipolytic enzyme family.</text>
</comment>
<keyword evidence="3" id="KW-0732">Signal</keyword>